<dbReference type="PRINTS" id="PR00080">
    <property type="entry name" value="SDRFAMILY"/>
</dbReference>
<evidence type="ECO:0000259" key="10">
    <source>
        <dbReference type="PROSITE" id="PS50023"/>
    </source>
</evidence>
<sequence length="444" mass="49678">MKAEKVTSLGKDWHKFCLKCERCNKTLNPGGHAEHDGKPYCHKPCYAALYGPKGVNIGGAGSYVYETPVNDDTAPVAMETKPKAEEKKTTRGPVKAEKVSSLGKDWHRPCLRCERCSKTLAPGSHAEVQFKKAKIKLLCNASRHEMAFEDKYDLIVYMGSVLNYSTMASHTAINPVMLFFLDQKLQARVIMACRDRQRAEEAAQDIKNQAGPSQGEVVIKNLDLASLQSVRSFCEEVIREEPRIDVLINNAGLYQCPYSKTEEGYEMQLGVNHLGHFLMTNLLLDLLKQSAPSRIVVVSSKLYKYGSINFEDLNSEQNYNKAFCYSQSKLANLLFTRELARRLDGTGVTVNALTPGIVRTRLGRHVNIPLLIKPLFLLVSWLFFKSPLEGAQTPLYLACSSEVEGVSGKCFANCEEEQLLSKATDDHTAKRLWDLSESMVGLRR</sequence>
<dbReference type="Gene3D" id="2.10.110.10">
    <property type="entry name" value="Cysteine Rich Protein"/>
    <property type="match status" value="2"/>
</dbReference>
<dbReference type="PANTHER" id="PTHR43157">
    <property type="entry name" value="PHOSPHATIDYLINOSITOL-GLYCAN BIOSYNTHESIS CLASS F PROTEIN-RELATED"/>
    <property type="match status" value="1"/>
</dbReference>
<reference evidence="11 12" key="1">
    <citation type="submission" date="2018-03" db="EMBL/GenBank/DDBJ databases">
        <title>Draft genome sequence of Rohu Carp (Labeo rohita).</title>
        <authorList>
            <person name="Das P."/>
            <person name="Kushwaha B."/>
            <person name="Joshi C.G."/>
            <person name="Kumar D."/>
            <person name="Nagpure N.S."/>
            <person name="Sahoo L."/>
            <person name="Das S.P."/>
            <person name="Bit A."/>
            <person name="Patnaik S."/>
            <person name="Meher P.K."/>
            <person name="Jayasankar P."/>
            <person name="Koringa P.G."/>
            <person name="Patel N.V."/>
            <person name="Hinsu A.T."/>
            <person name="Kumar R."/>
            <person name="Pandey M."/>
            <person name="Agarwal S."/>
            <person name="Srivastava S."/>
            <person name="Singh M."/>
            <person name="Iquebal M.A."/>
            <person name="Jaiswal S."/>
            <person name="Angadi U.B."/>
            <person name="Kumar N."/>
            <person name="Raza M."/>
            <person name="Shah T.M."/>
            <person name="Rai A."/>
            <person name="Jena J.K."/>
        </authorList>
    </citation>
    <scope>NUCLEOTIDE SEQUENCE [LARGE SCALE GENOMIC DNA]</scope>
    <source>
        <strain evidence="11">DASCIFA01</strain>
        <tissue evidence="11">Testis</tissue>
    </source>
</reference>
<dbReference type="CDD" id="cd09476">
    <property type="entry name" value="LIM1_TLP"/>
    <property type="match status" value="1"/>
</dbReference>
<keyword evidence="2 7" id="KW-0479">Metal-binding</keyword>
<evidence type="ECO:0000256" key="2">
    <source>
        <dbReference type="ARBA" id="ARBA00022723"/>
    </source>
</evidence>
<evidence type="ECO:0000256" key="1">
    <source>
        <dbReference type="ARBA" id="ARBA00006484"/>
    </source>
</evidence>
<evidence type="ECO:0000256" key="3">
    <source>
        <dbReference type="ARBA" id="ARBA00022737"/>
    </source>
</evidence>
<dbReference type="PRINTS" id="PR00081">
    <property type="entry name" value="GDHRDH"/>
</dbReference>
<dbReference type="InterPro" id="IPR002347">
    <property type="entry name" value="SDR_fam"/>
</dbReference>
<evidence type="ECO:0000256" key="6">
    <source>
        <dbReference type="ARBA" id="ARBA00023038"/>
    </source>
</evidence>
<keyword evidence="12" id="KW-1185">Reference proteome</keyword>
<evidence type="ECO:0000256" key="5">
    <source>
        <dbReference type="ARBA" id="ARBA00023002"/>
    </source>
</evidence>
<evidence type="ECO:0000256" key="7">
    <source>
        <dbReference type="PROSITE-ProRule" id="PRU00125"/>
    </source>
</evidence>
<comment type="similarity">
    <text evidence="1 8">Belongs to the short-chain dehydrogenases/reductases (SDR) family.</text>
</comment>
<evidence type="ECO:0000313" key="11">
    <source>
        <dbReference type="EMBL" id="RXN26760.1"/>
    </source>
</evidence>
<comment type="caution">
    <text evidence="11">The sequence shown here is derived from an EMBL/GenBank/DDBJ whole genome shotgun (WGS) entry which is preliminary data.</text>
</comment>
<dbReference type="PROSITE" id="PS50023">
    <property type="entry name" value="LIM_DOMAIN_2"/>
    <property type="match status" value="1"/>
</dbReference>
<evidence type="ECO:0000256" key="4">
    <source>
        <dbReference type="ARBA" id="ARBA00022833"/>
    </source>
</evidence>
<feature type="region of interest" description="Disordered" evidence="9">
    <location>
        <begin position="79"/>
        <end position="98"/>
    </location>
</feature>
<dbReference type="AlphaFoldDB" id="A0A498N127"/>
<dbReference type="EMBL" id="QBIY01012145">
    <property type="protein sequence ID" value="RXN26760.1"/>
    <property type="molecule type" value="Genomic_DNA"/>
</dbReference>
<accession>A0A498N127</accession>
<name>A0A498N127_LABRO</name>
<dbReference type="PANTHER" id="PTHR43157:SF72">
    <property type="entry name" value="RETINOL DEHYDROGENASE 14"/>
    <property type="match status" value="1"/>
</dbReference>
<dbReference type="SMART" id="SM00132">
    <property type="entry name" value="LIM"/>
    <property type="match status" value="2"/>
</dbReference>
<dbReference type="Proteomes" id="UP000290572">
    <property type="component" value="Unassembled WGS sequence"/>
</dbReference>
<evidence type="ECO:0000256" key="8">
    <source>
        <dbReference type="RuleBase" id="RU000363"/>
    </source>
</evidence>
<keyword evidence="5" id="KW-0560">Oxidoreductase</keyword>
<dbReference type="InterPro" id="IPR036291">
    <property type="entry name" value="NAD(P)-bd_dom_sf"/>
</dbReference>
<dbReference type="SUPFAM" id="SSF51735">
    <property type="entry name" value="NAD(P)-binding Rossmann-fold domains"/>
    <property type="match status" value="1"/>
</dbReference>
<dbReference type="GO" id="GO:0046872">
    <property type="term" value="F:metal ion binding"/>
    <property type="evidence" value="ECO:0007669"/>
    <property type="project" value="UniProtKB-KW"/>
</dbReference>
<evidence type="ECO:0007829" key="13">
    <source>
        <dbReference type="PeptideAtlas" id="A0A498N127"/>
    </source>
</evidence>
<evidence type="ECO:0000256" key="9">
    <source>
        <dbReference type="SAM" id="MobiDB-lite"/>
    </source>
</evidence>
<dbReference type="Gene3D" id="3.40.50.720">
    <property type="entry name" value="NAD(P)-binding Rossmann-like Domain"/>
    <property type="match status" value="1"/>
</dbReference>
<feature type="compositionally biased region" description="Basic and acidic residues" evidence="9">
    <location>
        <begin position="80"/>
        <end position="98"/>
    </location>
</feature>
<protein>
    <submittedName>
        <fullName evidence="11">Retinol dehydrogenase 14-like protein</fullName>
    </submittedName>
</protein>
<keyword evidence="13" id="KW-1267">Proteomics identification</keyword>
<feature type="domain" description="LIM zinc-binding" evidence="10">
    <location>
        <begin position="1"/>
        <end position="52"/>
    </location>
</feature>
<dbReference type="Pfam" id="PF00412">
    <property type="entry name" value="LIM"/>
    <property type="match status" value="2"/>
</dbReference>
<dbReference type="GO" id="GO:0016491">
    <property type="term" value="F:oxidoreductase activity"/>
    <property type="evidence" value="ECO:0007669"/>
    <property type="project" value="UniProtKB-KW"/>
</dbReference>
<gene>
    <name evidence="11" type="ORF">ROHU_005628</name>
</gene>
<dbReference type="SUPFAM" id="SSF57716">
    <property type="entry name" value="Glucocorticoid receptor-like (DNA-binding domain)"/>
    <property type="match status" value="1"/>
</dbReference>
<proteinExistence type="evidence at protein level"/>
<keyword evidence="4 7" id="KW-0862">Zinc</keyword>
<organism evidence="11 12">
    <name type="scientific">Labeo rohita</name>
    <name type="common">Indian major carp</name>
    <name type="synonym">Cyprinus rohita</name>
    <dbReference type="NCBI Taxonomy" id="84645"/>
    <lineage>
        <taxon>Eukaryota</taxon>
        <taxon>Metazoa</taxon>
        <taxon>Chordata</taxon>
        <taxon>Craniata</taxon>
        <taxon>Vertebrata</taxon>
        <taxon>Euteleostomi</taxon>
        <taxon>Actinopterygii</taxon>
        <taxon>Neopterygii</taxon>
        <taxon>Teleostei</taxon>
        <taxon>Ostariophysi</taxon>
        <taxon>Cypriniformes</taxon>
        <taxon>Cyprinidae</taxon>
        <taxon>Labeoninae</taxon>
        <taxon>Labeonini</taxon>
        <taxon>Labeo</taxon>
    </lineage>
</organism>
<keyword evidence="3" id="KW-0677">Repeat</keyword>
<keyword evidence="6 7" id="KW-0440">LIM domain</keyword>
<dbReference type="STRING" id="84645.A0A498N127"/>
<dbReference type="FunFam" id="2.10.110.10:FF:000025">
    <property type="entry name" value="Cysteine-rich protein 2"/>
    <property type="match status" value="1"/>
</dbReference>
<evidence type="ECO:0000313" key="12">
    <source>
        <dbReference type="Proteomes" id="UP000290572"/>
    </source>
</evidence>
<dbReference type="InterPro" id="IPR001781">
    <property type="entry name" value="Znf_LIM"/>
</dbReference>
<dbReference type="Pfam" id="PF00106">
    <property type="entry name" value="adh_short"/>
    <property type="match status" value="1"/>
</dbReference>